<evidence type="ECO:0000256" key="1">
    <source>
        <dbReference type="SAM" id="Phobius"/>
    </source>
</evidence>
<dbReference type="OrthoDB" id="515692at2759"/>
<dbReference type="Proteomes" id="UP000242791">
    <property type="component" value="Unassembled WGS sequence"/>
</dbReference>
<reference evidence="3 4" key="1">
    <citation type="submission" date="2015-08" db="EMBL/GenBank/DDBJ databases">
        <title>Emmonsia species relationships and genome sequence.</title>
        <authorList>
            <person name="Cuomo C.A."/>
            <person name="Schwartz I.S."/>
            <person name="Kenyon C."/>
            <person name="De Hoog G.S."/>
            <person name="Govender N.P."/>
            <person name="Botha A."/>
            <person name="Moreno L."/>
            <person name="De Vries M."/>
            <person name="Munoz J.F."/>
            <person name="Stielow J.B."/>
        </authorList>
    </citation>
    <scope>NUCLEOTIDE SEQUENCE [LARGE SCALE GENOMIC DNA]</scope>
    <source>
        <strain evidence="3 4">EI222</strain>
    </source>
</reference>
<dbReference type="EMBL" id="LGTZ01002251">
    <property type="protein sequence ID" value="OJD16563.1"/>
    <property type="molecule type" value="Genomic_DNA"/>
</dbReference>
<dbReference type="STRING" id="1658174.A0A1J9Q8L5"/>
<dbReference type="Pfam" id="PF24864">
    <property type="entry name" value="DUF7730"/>
    <property type="match status" value="1"/>
</dbReference>
<evidence type="ECO:0000259" key="2">
    <source>
        <dbReference type="Pfam" id="PF24864"/>
    </source>
</evidence>
<evidence type="ECO:0000313" key="3">
    <source>
        <dbReference type="EMBL" id="OJD16563.1"/>
    </source>
</evidence>
<dbReference type="InterPro" id="IPR056632">
    <property type="entry name" value="DUF7730"/>
</dbReference>
<keyword evidence="4" id="KW-1185">Reference proteome</keyword>
<feature type="transmembrane region" description="Helical" evidence="1">
    <location>
        <begin position="12"/>
        <end position="35"/>
    </location>
</feature>
<dbReference type="PANTHER" id="PTHR38790">
    <property type="entry name" value="2EXR DOMAIN-CONTAINING PROTEIN-RELATED"/>
    <property type="match status" value="1"/>
</dbReference>
<keyword evidence="1" id="KW-0472">Membrane</keyword>
<accession>A0A1J9Q8L5</accession>
<dbReference type="PROSITE" id="PS51257">
    <property type="entry name" value="PROKAR_LIPOPROTEIN"/>
    <property type="match status" value="1"/>
</dbReference>
<gene>
    <name evidence="3" type="ORF">ACJ73_08873</name>
</gene>
<feature type="non-terminal residue" evidence="3">
    <location>
        <position position="302"/>
    </location>
</feature>
<proteinExistence type="predicted"/>
<keyword evidence="1" id="KW-0812">Transmembrane</keyword>
<dbReference type="VEuPathDB" id="FungiDB:ACJ73_08873"/>
<keyword evidence="1" id="KW-1133">Transmembrane helix</keyword>
<comment type="caution">
    <text evidence="3">The sequence shown here is derived from an EMBL/GenBank/DDBJ whole genome shotgun (WGS) entry which is preliminary data.</text>
</comment>
<protein>
    <recommendedName>
        <fullName evidence="2">DUF7730 domain-containing protein</fullName>
    </recommendedName>
</protein>
<name>A0A1J9Q8L5_9EURO</name>
<organism evidence="3 4">
    <name type="scientific">Blastomyces percursus</name>
    <dbReference type="NCBI Taxonomy" id="1658174"/>
    <lineage>
        <taxon>Eukaryota</taxon>
        <taxon>Fungi</taxon>
        <taxon>Dikarya</taxon>
        <taxon>Ascomycota</taxon>
        <taxon>Pezizomycotina</taxon>
        <taxon>Eurotiomycetes</taxon>
        <taxon>Eurotiomycetidae</taxon>
        <taxon>Onygenales</taxon>
        <taxon>Ajellomycetaceae</taxon>
        <taxon>Blastomyces</taxon>
    </lineage>
</organism>
<feature type="domain" description="DUF7730" evidence="2">
    <location>
        <begin position="141"/>
        <end position="294"/>
    </location>
</feature>
<evidence type="ECO:0000313" key="4">
    <source>
        <dbReference type="Proteomes" id="UP000242791"/>
    </source>
</evidence>
<sequence length="302" mass="32994">MVVDAIKHVLQTVFLSVLACLFLPLYPCFIARFAAEKAADERRAEGLMQPIAGLAPTNPEERRKLSITPSMLEEGHSSNGHANGVTNVSFDAARSKNSPNRVGWLFSKLPFAKPPRVPLISRFFSSAPSPPPSTAAPHFKSQQSPFFTRLPLEIRLAIYHHALSCHRVHLVRVPGKVASFACAEGIENGYTCFKGRGEDYACLPTNLHHPMVGYGPISFGNLPQELEAAPVAFADGATRGIVGALDLLSVCRQVNTEAITVLYKHLKFQMALNTLLAFSFSIPDPHPKALKTLETTAPRPNY</sequence>
<dbReference type="AlphaFoldDB" id="A0A1J9Q8L5"/>